<protein>
    <submittedName>
        <fullName evidence="1">Uncharacterized protein</fullName>
    </submittedName>
</protein>
<gene>
    <name evidence="1" type="ORF">MHBO_004583</name>
</gene>
<feature type="non-terminal residue" evidence="1">
    <location>
        <position position="101"/>
    </location>
</feature>
<name>A0ABV2ATQ9_9EUKA</name>
<organism evidence="1 2">
    <name type="scientific">Bonamia ostreae</name>
    <dbReference type="NCBI Taxonomy" id="126728"/>
    <lineage>
        <taxon>Eukaryota</taxon>
        <taxon>Sar</taxon>
        <taxon>Rhizaria</taxon>
        <taxon>Endomyxa</taxon>
        <taxon>Ascetosporea</taxon>
        <taxon>Haplosporida</taxon>
        <taxon>Bonamia</taxon>
    </lineage>
</organism>
<dbReference type="Proteomes" id="UP001439008">
    <property type="component" value="Unassembled WGS sequence"/>
</dbReference>
<comment type="caution">
    <text evidence="1">The sequence shown here is derived from an EMBL/GenBank/DDBJ whole genome shotgun (WGS) entry which is preliminary data.</text>
</comment>
<accession>A0ABV2ATQ9</accession>
<evidence type="ECO:0000313" key="2">
    <source>
        <dbReference type="Proteomes" id="UP001439008"/>
    </source>
</evidence>
<keyword evidence="2" id="KW-1185">Reference proteome</keyword>
<reference evidence="1 2" key="1">
    <citation type="journal article" date="2024" name="BMC Biol.">
        <title>Comparative genomics of Ascetosporea gives new insight into the evolutionary basis for animal parasitism in Rhizaria.</title>
        <authorList>
            <person name="Hiltunen Thoren M."/>
            <person name="Onut-Brannstrom I."/>
            <person name="Alfjorden A."/>
            <person name="Peckova H."/>
            <person name="Swords F."/>
            <person name="Hooper C."/>
            <person name="Holzer A.S."/>
            <person name="Bass D."/>
            <person name="Burki F."/>
        </authorList>
    </citation>
    <scope>NUCLEOTIDE SEQUENCE [LARGE SCALE GENOMIC DNA]</scope>
    <source>
        <strain evidence="1">20-A016</strain>
    </source>
</reference>
<dbReference type="EMBL" id="JBDODL010004481">
    <property type="protein sequence ID" value="MES1923050.1"/>
    <property type="molecule type" value="Genomic_DNA"/>
</dbReference>
<sequence length="101" mass="11884">MKRTSMNSDLPIDFGKKLYSMLFTYSRKDPIITKTTEWLIKTAHENSNRQKEEKKENENLSIENIIDFILTQLEKYAGAYAQKPLLFIAHFLDKKNILTID</sequence>
<evidence type="ECO:0000313" key="1">
    <source>
        <dbReference type="EMBL" id="MES1923050.1"/>
    </source>
</evidence>
<proteinExistence type="predicted"/>